<reference evidence="1" key="1">
    <citation type="journal article" date="2023" name="Mol. Biol. Evol.">
        <title>Third-Generation Sequencing Reveals the Adaptive Role of the Epigenome in Three Deep-Sea Polychaetes.</title>
        <authorList>
            <person name="Perez M."/>
            <person name="Aroh O."/>
            <person name="Sun Y."/>
            <person name="Lan Y."/>
            <person name="Juniper S.K."/>
            <person name="Young C.R."/>
            <person name="Angers B."/>
            <person name="Qian P.Y."/>
        </authorList>
    </citation>
    <scope>NUCLEOTIDE SEQUENCE</scope>
    <source>
        <strain evidence="1">P08H-3</strain>
    </source>
</reference>
<keyword evidence="2" id="KW-1185">Reference proteome</keyword>
<gene>
    <name evidence="1" type="ORF">LSH36_833g00055</name>
</gene>
<dbReference type="AlphaFoldDB" id="A0AAD9J0T2"/>
<proteinExistence type="predicted"/>
<comment type="caution">
    <text evidence="1">The sequence shown here is derived from an EMBL/GenBank/DDBJ whole genome shotgun (WGS) entry which is preliminary data.</text>
</comment>
<sequence length="55" mass="5957">MAIGKTIGSSQEPRVLAIGKTKTYLIVAVALVSTDKGKVRKEVQWIVDHITGEGY</sequence>
<organism evidence="1 2">
    <name type="scientific">Paralvinella palmiformis</name>
    <dbReference type="NCBI Taxonomy" id="53620"/>
    <lineage>
        <taxon>Eukaryota</taxon>
        <taxon>Metazoa</taxon>
        <taxon>Spiralia</taxon>
        <taxon>Lophotrochozoa</taxon>
        <taxon>Annelida</taxon>
        <taxon>Polychaeta</taxon>
        <taxon>Sedentaria</taxon>
        <taxon>Canalipalpata</taxon>
        <taxon>Terebellida</taxon>
        <taxon>Terebelliformia</taxon>
        <taxon>Alvinellidae</taxon>
        <taxon>Paralvinella</taxon>
    </lineage>
</organism>
<dbReference type="EMBL" id="JAODUP010000833">
    <property type="protein sequence ID" value="KAK2143540.1"/>
    <property type="molecule type" value="Genomic_DNA"/>
</dbReference>
<evidence type="ECO:0000313" key="1">
    <source>
        <dbReference type="EMBL" id="KAK2143540.1"/>
    </source>
</evidence>
<accession>A0AAD9J0T2</accession>
<name>A0AAD9J0T2_9ANNE</name>
<dbReference type="Proteomes" id="UP001208570">
    <property type="component" value="Unassembled WGS sequence"/>
</dbReference>
<evidence type="ECO:0000313" key="2">
    <source>
        <dbReference type="Proteomes" id="UP001208570"/>
    </source>
</evidence>
<protein>
    <submittedName>
        <fullName evidence="1">Uncharacterized protein</fullName>
    </submittedName>
</protein>